<proteinExistence type="predicted"/>
<gene>
    <name evidence="1" type="ORF">LITE_LOCUS41145</name>
</gene>
<dbReference type="EMBL" id="CAMGYJ010000009">
    <property type="protein sequence ID" value="CAI0506749.1"/>
    <property type="molecule type" value="Genomic_DNA"/>
</dbReference>
<evidence type="ECO:0000313" key="1">
    <source>
        <dbReference type="EMBL" id="CAI0506749.1"/>
    </source>
</evidence>
<dbReference type="Proteomes" id="UP001154282">
    <property type="component" value="Unassembled WGS sequence"/>
</dbReference>
<evidence type="ECO:0000313" key="2">
    <source>
        <dbReference type="Proteomes" id="UP001154282"/>
    </source>
</evidence>
<sequence length="59" mass="6802">MLLHYSLVPEVVKIPYDNIPINRTLEGKLCLTCNSIRDTTAVSRWLLSFTLDMMARYGQ</sequence>
<reference evidence="1" key="1">
    <citation type="submission" date="2022-08" db="EMBL/GenBank/DDBJ databases">
        <authorList>
            <person name="Gutierrez-Valencia J."/>
        </authorList>
    </citation>
    <scope>NUCLEOTIDE SEQUENCE</scope>
</reference>
<name>A0AAV0Q217_9ROSI</name>
<protein>
    <submittedName>
        <fullName evidence="1">Uncharacterized protein</fullName>
    </submittedName>
</protein>
<comment type="caution">
    <text evidence="1">The sequence shown here is derived from an EMBL/GenBank/DDBJ whole genome shotgun (WGS) entry which is preliminary data.</text>
</comment>
<accession>A0AAV0Q217</accession>
<dbReference type="AlphaFoldDB" id="A0AAV0Q217"/>
<keyword evidence="2" id="KW-1185">Reference proteome</keyword>
<organism evidence="1 2">
    <name type="scientific">Linum tenue</name>
    <dbReference type="NCBI Taxonomy" id="586396"/>
    <lineage>
        <taxon>Eukaryota</taxon>
        <taxon>Viridiplantae</taxon>
        <taxon>Streptophyta</taxon>
        <taxon>Embryophyta</taxon>
        <taxon>Tracheophyta</taxon>
        <taxon>Spermatophyta</taxon>
        <taxon>Magnoliopsida</taxon>
        <taxon>eudicotyledons</taxon>
        <taxon>Gunneridae</taxon>
        <taxon>Pentapetalae</taxon>
        <taxon>rosids</taxon>
        <taxon>fabids</taxon>
        <taxon>Malpighiales</taxon>
        <taxon>Linaceae</taxon>
        <taxon>Linum</taxon>
    </lineage>
</organism>